<feature type="transmembrane region" description="Helical" evidence="7">
    <location>
        <begin position="85"/>
        <end position="106"/>
    </location>
</feature>
<feature type="transmembrane region" description="Helical" evidence="7">
    <location>
        <begin position="207"/>
        <end position="229"/>
    </location>
</feature>
<protein>
    <recommendedName>
        <fullName evidence="10">Lysylphosphatidylglycerol synthetase family protein</fullName>
    </recommendedName>
</protein>
<proteinExistence type="predicted"/>
<evidence type="ECO:0000256" key="1">
    <source>
        <dbReference type="ARBA" id="ARBA00004651"/>
    </source>
</evidence>
<sequence length="465" mass="47846">MSRKILFALKRYGPILLAGALFAMGIYALVHLLRPVHPGDIMAQVRAMPAASLALAFGATAAAYAALVCYDWFGLRFIRRELPGGVVALGGFLAFAFGNTIGVSAISGGAVRYRLYSAVGLSAMEVAAVSAYVAMALGTGLTLVGLGALAIHPHAIAGYLPYGTGTIRLIAAAALVGTLAVILTVSIRQSNLHLFRVTMHMPPPRDLLGQAVVTLIDIAAASFALWILLPAGKPDFATFLAVYSAAIMIGVLSHVPGGVGVFETVVLGVMPAAVPVSEAAAALLLFRLIYYLVPFALGFLVVALTEARAISRFARRLLPRAPEPMQPVLAALHGLAPSLVAAVACGYGLYLGLISLVPGMRSDALAGGDLAAMILTQGGTLASALAGAGLVALSFGLVRRLRSAFVATLLLMLAGAGIALADRVDLENAAFLGLGVLLLLPFRGAFDQPVRAGRDLPPGRTGPGA</sequence>
<feature type="transmembrane region" description="Helical" evidence="7">
    <location>
        <begin position="279"/>
        <end position="307"/>
    </location>
</feature>
<feature type="transmembrane region" description="Helical" evidence="7">
    <location>
        <begin position="12"/>
        <end position="30"/>
    </location>
</feature>
<keyword evidence="9" id="KW-1185">Reference proteome</keyword>
<feature type="transmembrane region" description="Helical" evidence="7">
    <location>
        <begin position="169"/>
        <end position="187"/>
    </location>
</feature>
<dbReference type="InterPro" id="IPR051211">
    <property type="entry name" value="PG_lysyltransferase"/>
</dbReference>
<dbReference type="Pfam" id="PF03706">
    <property type="entry name" value="LPG_synthase_TM"/>
    <property type="match status" value="1"/>
</dbReference>
<dbReference type="GO" id="GO:0005886">
    <property type="term" value="C:plasma membrane"/>
    <property type="evidence" value="ECO:0007669"/>
    <property type="project" value="UniProtKB-SubCell"/>
</dbReference>
<evidence type="ECO:0008006" key="10">
    <source>
        <dbReference type="Google" id="ProtNLM"/>
    </source>
</evidence>
<dbReference type="PANTHER" id="PTHR34697:SF2">
    <property type="entry name" value="PHOSPHATIDYLGLYCEROL LYSYLTRANSFERASE"/>
    <property type="match status" value="1"/>
</dbReference>
<dbReference type="PANTHER" id="PTHR34697">
    <property type="entry name" value="PHOSPHATIDYLGLYCEROL LYSYLTRANSFERASE"/>
    <property type="match status" value="1"/>
</dbReference>
<dbReference type="EMBL" id="QDDR01000008">
    <property type="protein sequence ID" value="PVE46560.1"/>
    <property type="molecule type" value="Genomic_DNA"/>
</dbReference>
<evidence type="ECO:0000256" key="3">
    <source>
        <dbReference type="ARBA" id="ARBA00022679"/>
    </source>
</evidence>
<dbReference type="GO" id="GO:0016755">
    <property type="term" value="F:aminoacyltransferase activity"/>
    <property type="evidence" value="ECO:0007669"/>
    <property type="project" value="TreeGrafter"/>
</dbReference>
<gene>
    <name evidence="8" type="ORF">DDE23_15530</name>
</gene>
<reference evidence="8 9" key="1">
    <citation type="journal article" date="2011" name="Syst. Appl. Microbiol.">
        <title>Defluviimonas denitrificans gen. nov., sp. nov., and Pararhodobacter aggregans gen. nov., sp. nov., non-phototrophic Rhodobacteraceae from the biofilter of a marine aquaculture.</title>
        <authorList>
            <person name="Foesel B.U."/>
            <person name="Drake H.L."/>
            <person name="Schramm A."/>
        </authorList>
    </citation>
    <scope>NUCLEOTIDE SEQUENCE [LARGE SCALE GENOMIC DNA]</scope>
    <source>
        <strain evidence="8 9">D1-19</strain>
    </source>
</reference>
<evidence type="ECO:0000256" key="2">
    <source>
        <dbReference type="ARBA" id="ARBA00022475"/>
    </source>
</evidence>
<keyword evidence="4 7" id="KW-0812">Transmembrane</keyword>
<feature type="transmembrane region" description="Helical" evidence="7">
    <location>
        <begin position="50"/>
        <end position="73"/>
    </location>
</feature>
<comment type="subcellular location">
    <subcellularLocation>
        <location evidence="1">Cell membrane</location>
        <topology evidence="1">Multi-pass membrane protein</topology>
    </subcellularLocation>
</comment>
<feature type="transmembrane region" description="Helical" evidence="7">
    <location>
        <begin position="428"/>
        <end position="446"/>
    </location>
</feature>
<dbReference type="GO" id="GO:0055091">
    <property type="term" value="P:phospholipid homeostasis"/>
    <property type="evidence" value="ECO:0007669"/>
    <property type="project" value="TreeGrafter"/>
</dbReference>
<keyword evidence="3" id="KW-0808">Transferase</keyword>
<keyword evidence="2" id="KW-1003">Cell membrane</keyword>
<feature type="transmembrane region" description="Helical" evidence="7">
    <location>
        <begin position="370"/>
        <end position="397"/>
    </location>
</feature>
<organism evidence="8 9">
    <name type="scientific">Pararhodobacter aggregans</name>
    <dbReference type="NCBI Taxonomy" id="404875"/>
    <lineage>
        <taxon>Bacteria</taxon>
        <taxon>Pseudomonadati</taxon>
        <taxon>Pseudomonadota</taxon>
        <taxon>Alphaproteobacteria</taxon>
        <taxon>Rhodobacterales</taxon>
        <taxon>Paracoccaceae</taxon>
        <taxon>Pararhodobacter</taxon>
    </lineage>
</organism>
<feature type="transmembrane region" description="Helical" evidence="7">
    <location>
        <begin position="404"/>
        <end position="422"/>
    </location>
</feature>
<feature type="transmembrane region" description="Helical" evidence="7">
    <location>
        <begin position="126"/>
        <end position="149"/>
    </location>
</feature>
<accession>A0A2T7UPA3</accession>
<keyword evidence="6 7" id="KW-0472">Membrane</keyword>
<evidence type="ECO:0000313" key="8">
    <source>
        <dbReference type="EMBL" id="PVE46560.1"/>
    </source>
</evidence>
<dbReference type="Proteomes" id="UP000244810">
    <property type="component" value="Unassembled WGS sequence"/>
</dbReference>
<feature type="transmembrane region" description="Helical" evidence="7">
    <location>
        <begin position="236"/>
        <end position="259"/>
    </location>
</feature>
<dbReference type="AlphaFoldDB" id="A0A2T7UPA3"/>
<keyword evidence="5 7" id="KW-1133">Transmembrane helix</keyword>
<evidence type="ECO:0000256" key="7">
    <source>
        <dbReference type="SAM" id="Phobius"/>
    </source>
</evidence>
<comment type="caution">
    <text evidence="8">The sequence shown here is derived from an EMBL/GenBank/DDBJ whole genome shotgun (WGS) entry which is preliminary data.</text>
</comment>
<evidence type="ECO:0000256" key="5">
    <source>
        <dbReference type="ARBA" id="ARBA00022989"/>
    </source>
</evidence>
<evidence type="ECO:0000256" key="6">
    <source>
        <dbReference type="ARBA" id="ARBA00023136"/>
    </source>
</evidence>
<feature type="transmembrane region" description="Helical" evidence="7">
    <location>
        <begin position="328"/>
        <end position="350"/>
    </location>
</feature>
<dbReference type="RefSeq" id="WP_107752708.1">
    <property type="nucleotide sequence ID" value="NZ_QBKF01000008.1"/>
</dbReference>
<name>A0A2T7UPA3_9RHOB</name>
<dbReference type="InterPro" id="IPR022791">
    <property type="entry name" value="L-PG_synthase/AglD"/>
</dbReference>
<evidence type="ECO:0000313" key="9">
    <source>
        <dbReference type="Proteomes" id="UP000244810"/>
    </source>
</evidence>
<dbReference type="OrthoDB" id="145485at2"/>
<evidence type="ECO:0000256" key="4">
    <source>
        <dbReference type="ARBA" id="ARBA00022692"/>
    </source>
</evidence>